<dbReference type="InterPro" id="IPR000644">
    <property type="entry name" value="CBS_dom"/>
</dbReference>
<dbReference type="PANTHER" id="PTHR43080:SF2">
    <property type="entry name" value="CBS DOMAIN-CONTAINING PROTEIN"/>
    <property type="match status" value="1"/>
</dbReference>
<evidence type="ECO:0000256" key="2">
    <source>
        <dbReference type="PROSITE-ProRule" id="PRU00703"/>
    </source>
</evidence>
<dbReference type="Proteomes" id="UP000563524">
    <property type="component" value="Unassembled WGS sequence"/>
</dbReference>
<dbReference type="SUPFAM" id="SSF54631">
    <property type="entry name" value="CBS-domain pair"/>
    <property type="match status" value="1"/>
</dbReference>
<dbReference type="CDD" id="cd04623">
    <property type="entry name" value="CBS_pair_bac_euk"/>
    <property type="match status" value="1"/>
</dbReference>
<evidence type="ECO:0000259" key="3">
    <source>
        <dbReference type="PROSITE" id="PS51371"/>
    </source>
</evidence>
<dbReference type="InterPro" id="IPR051257">
    <property type="entry name" value="Diverse_CBS-Domain"/>
</dbReference>
<name>A0A840I2G8_9PROT</name>
<keyword evidence="1 2" id="KW-0129">CBS domain</keyword>
<feature type="domain" description="CBS" evidence="3">
    <location>
        <begin position="75"/>
        <end position="131"/>
    </location>
</feature>
<dbReference type="RefSeq" id="WP_183817191.1">
    <property type="nucleotide sequence ID" value="NZ_JACHOB010000002.1"/>
</dbReference>
<comment type="caution">
    <text evidence="4">The sequence shown here is derived from an EMBL/GenBank/DDBJ whole genome shotgun (WGS) entry which is preliminary data.</text>
</comment>
<organism evidence="4 5">
    <name type="scientific">Parvularcula dongshanensis</name>
    <dbReference type="NCBI Taxonomy" id="1173995"/>
    <lineage>
        <taxon>Bacteria</taxon>
        <taxon>Pseudomonadati</taxon>
        <taxon>Pseudomonadota</taxon>
        <taxon>Alphaproteobacteria</taxon>
        <taxon>Parvularculales</taxon>
        <taxon>Parvularculaceae</taxon>
        <taxon>Parvularcula</taxon>
    </lineage>
</organism>
<dbReference type="InterPro" id="IPR044725">
    <property type="entry name" value="CBSX3_CBS_dom"/>
</dbReference>
<feature type="domain" description="CBS" evidence="3">
    <location>
        <begin position="10"/>
        <end position="66"/>
    </location>
</feature>
<dbReference type="Gene3D" id="3.10.580.10">
    <property type="entry name" value="CBS-domain"/>
    <property type="match status" value="1"/>
</dbReference>
<keyword evidence="5" id="KW-1185">Reference proteome</keyword>
<evidence type="ECO:0000256" key="1">
    <source>
        <dbReference type="ARBA" id="ARBA00023122"/>
    </source>
</evidence>
<accession>A0A840I2G8</accession>
<evidence type="ECO:0000313" key="5">
    <source>
        <dbReference type="Proteomes" id="UP000563524"/>
    </source>
</evidence>
<evidence type="ECO:0000313" key="4">
    <source>
        <dbReference type="EMBL" id="MBB4659029.1"/>
    </source>
</evidence>
<reference evidence="4 5" key="1">
    <citation type="submission" date="2020-08" db="EMBL/GenBank/DDBJ databases">
        <title>Genomic Encyclopedia of Type Strains, Phase IV (KMG-IV): sequencing the most valuable type-strain genomes for metagenomic binning, comparative biology and taxonomic classification.</title>
        <authorList>
            <person name="Goeker M."/>
        </authorList>
    </citation>
    <scope>NUCLEOTIDE SEQUENCE [LARGE SCALE GENOMIC DNA]</scope>
    <source>
        <strain evidence="4 5">DSM 102850</strain>
    </source>
</reference>
<dbReference type="PROSITE" id="PS51371">
    <property type="entry name" value="CBS"/>
    <property type="match status" value="2"/>
</dbReference>
<proteinExistence type="predicted"/>
<protein>
    <submittedName>
        <fullName evidence="4">CBS domain-containing protein</fullName>
    </submittedName>
</protein>
<dbReference type="SMART" id="SM00116">
    <property type="entry name" value="CBS"/>
    <property type="match status" value="2"/>
</dbReference>
<dbReference type="EMBL" id="JACHOB010000002">
    <property type="protein sequence ID" value="MBB4659029.1"/>
    <property type="molecule type" value="Genomic_DNA"/>
</dbReference>
<dbReference type="InterPro" id="IPR046342">
    <property type="entry name" value="CBS_dom_sf"/>
</dbReference>
<dbReference type="Pfam" id="PF00571">
    <property type="entry name" value="CBS"/>
    <property type="match status" value="2"/>
</dbReference>
<gene>
    <name evidence="4" type="ORF">GGQ59_001543</name>
</gene>
<sequence>MKARDILNAKGRTVVTVPPGTPLADAISLLAARNIGAVVIAQEDEPLGILSERDVVRALAGAPTGFRGTQVDSLMTTALHTATLEAGVDELLDLMTERRVRHVPVLEEGKLVGILSIGDVVKHRMREVVDEREALRSYISG</sequence>
<dbReference type="PANTHER" id="PTHR43080">
    <property type="entry name" value="CBS DOMAIN-CONTAINING PROTEIN CBSX3, MITOCHONDRIAL"/>
    <property type="match status" value="1"/>
</dbReference>
<dbReference type="AlphaFoldDB" id="A0A840I2G8"/>